<dbReference type="InterPro" id="IPR046357">
    <property type="entry name" value="PPIase_dom_sf"/>
</dbReference>
<comment type="function">
    <text evidence="8">Also involved in hydrogenase metallocenter assembly, probably by participating in the nickel insertion step. This function in hydrogenase biosynthesis requires chaperone activity and the presence of the metal-binding domain, but not PPIase activity.</text>
</comment>
<evidence type="ECO:0000256" key="2">
    <source>
        <dbReference type="ARBA" id="ARBA00004496"/>
    </source>
</evidence>
<dbReference type="GO" id="GO:0003755">
    <property type="term" value="F:peptidyl-prolyl cis-trans isomerase activity"/>
    <property type="evidence" value="ECO:0007669"/>
    <property type="project" value="UniProtKB-UniRule"/>
</dbReference>
<evidence type="ECO:0000313" key="12">
    <source>
        <dbReference type="EMBL" id="MBR0552632.1"/>
    </source>
</evidence>
<keyword evidence="7 9" id="KW-0413">Isomerase</keyword>
<evidence type="ECO:0000256" key="3">
    <source>
        <dbReference type="ARBA" id="ARBA00006577"/>
    </source>
</evidence>
<evidence type="ECO:0000256" key="4">
    <source>
        <dbReference type="ARBA" id="ARBA00022490"/>
    </source>
</evidence>
<accession>A0A8T4IEZ6</accession>
<evidence type="ECO:0000256" key="1">
    <source>
        <dbReference type="ARBA" id="ARBA00000971"/>
    </source>
</evidence>
<dbReference type="Proteomes" id="UP000676996">
    <property type="component" value="Unassembled WGS sequence"/>
</dbReference>
<evidence type="ECO:0000256" key="6">
    <source>
        <dbReference type="ARBA" id="ARBA00023186"/>
    </source>
</evidence>
<organism evidence="12 13">
    <name type="scientific">Stakelama marina</name>
    <dbReference type="NCBI Taxonomy" id="2826939"/>
    <lineage>
        <taxon>Bacteria</taxon>
        <taxon>Pseudomonadati</taxon>
        <taxon>Pseudomonadota</taxon>
        <taxon>Alphaproteobacteria</taxon>
        <taxon>Sphingomonadales</taxon>
        <taxon>Sphingomonadaceae</taxon>
        <taxon>Stakelama</taxon>
    </lineage>
</organism>
<evidence type="ECO:0000313" key="13">
    <source>
        <dbReference type="Proteomes" id="UP000676996"/>
    </source>
</evidence>
<dbReference type="PANTHER" id="PTHR47861">
    <property type="entry name" value="FKBP-TYPE PEPTIDYL-PROLYL CIS-TRANS ISOMERASE SLYD"/>
    <property type="match status" value="1"/>
</dbReference>
<dbReference type="InterPro" id="IPR001179">
    <property type="entry name" value="PPIase_FKBP_dom"/>
</dbReference>
<dbReference type="Gene3D" id="3.10.50.40">
    <property type="match status" value="1"/>
</dbReference>
<dbReference type="RefSeq" id="WP_284053903.1">
    <property type="nucleotide sequence ID" value="NZ_JAGRQC010000002.1"/>
</dbReference>
<evidence type="ECO:0000256" key="5">
    <source>
        <dbReference type="ARBA" id="ARBA00023110"/>
    </source>
</evidence>
<proteinExistence type="inferred from homology"/>
<dbReference type="GO" id="GO:0005737">
    <property type="term" value="C:cytoplasm"/>
    <property type="evidence" value="ECO:0007669"/>
    <property type="project" value="UniProtKB-SubCell"/>
</dbReference>
<keyword evidence="6" id="KW-0143">Chaperone</keyword>
<protein>
    <recommendedName>
        <fullName evidence="10">Peptidyl-prolyl cis-trans isomerase</fullName>
        <ecNumber evidence="10">5.2.1.8</ecNumber>
    </recommendedName>
</protein>
<keyword evidence="13" id="KW-1185">Reference proteome</keyword>
<gene>
    <name evidence="12" type="ORF">J7S20_08960</name>
</gene>
<evidence type="ECO:0000256" key="9">
    <source>
        <dbReference type="PROSITE-ProRule" id="PRU00277"/>
    </source>
</evidence>
<reference evidence="12" key="1">
    <citation type="submission" date="2021-04" db="EMBL/GenBank/DDBJ databases">
        <title>Ouciella asimina sp. nov., isolated from the surface seawater in the hydrothermal field of Okinawa Trough.</title>
        <authorList>
            <person name="Shuang W."/>
        </authorList>
    </citation>
    <scope>NUCLEOTIDE SEQUENCE</scope>
    <source>
        <strain evidence="12">LXI357</strain>
    </source>
</reference>
<dbReference type="PROSITE" id="PS50059">
    <property type="entry name" value="FKBP_PPIASE"/>
    <property type="match status" value="1"/>
</dbReference>
<comment type="catalytic activity">
    <reaction evidence="1 9 10">
        <text>[protein]-peptidylproline (omega=180) = [protein]-peptidylproline (omega=0)</text>
        <dbReference type="Rhea" id="RHEA:16237"/>
        <dbReference type="Rhea" id="RHEA-COMP:10747"/>
        <dbReference type="Rhea" id="RHEA-COMP:10748"/>
        <dbReference type="ChEBI" id="CHEBI:83833"/>
        <dbReference type="ChEBI" id="CHEBI:83834"/>
        <dbReference type="EC" id="5.2.1.8"/>
    </reaction>
</comment>
<dbReference type="PANTHER" id="PTHR47861:SF3">
    <property type="entry name" value="FKBP-TYPE PEPTIDYL-PROLYL CIS-TRANS ISOMERASE SLYD"/>
    <property type="match status" value="1"/>
</dbReference>
<keyword evidence="5 9" id="KW-0697">Rotamase</keyword>
<evidence type="ECO:0000256" key="8">
    <source>
        <dbReference type="ARBA" id="ARBA00037071"/>
    </source>
</evidence>
<comment type="subcellular location">
    <subcellularLocation>
        <location evidence="2">Cytoplasm</location>
    </subcellularLocation>
</comment>
<feature type="domain" description="PPIase FKBP-type" evidence="11">
    <location>
        <begin position="7"/>
        <end position="89"/>
    </location>
</feature>
<dbReference type="GO" id="GO:0042026">
    <property type="term" value="P:protein refolding"/>
    <property type="evidence" value="ECO:0007669"/>
    <property type="project" value="UniProtKB-ARBA"/>
</dbReference>
<sequence>MQTAKQGDTVLIDYVVRNGDDNVVGGTEQAGPQTITIGGSQIFPQIEAALDGMKVGDEQTVQIPAADAFGERQDGLVIDIPRSSLPADAEPQPGMTLAAQQQDGSTTNLVITEVRDDAVTADANHPLAGQDLTFGVKLVEIKQAA</sequence>
<dbReference type="Pfam" id="PF00254">
    <property type="entry name" value="FKBP_C"/>
    <property type="match status" value="1"/>
</dbReference>
<comment type="similarity">
    <text evidence="3 10">Belongs to the FKBP-type PPIase family.</text>
</comment>
<name>A0A8T4IEZ6_9SPHN</name>
<evidence type="ECO:0000256" key="7">
    <source>
        <dbReference type="ARBA" id="ARBA00023235"/>
    </source>
</evidence>
<evidence type="ECO:0000256" key="10">
    <source>
        <dbReference type="RuleBase" id="RU003915"/>
    </source>
</evidence>
<keyword evidence="4" id="KW-0963">Cytoplasm</keyword>
<dbReference type="SUPFAM" id="SSF54534">
    <property type="entry name" value="FKBP-like"/>
    <property type="match status" value="1"/>
</dbReference>
<dbReference type="AlphaFoldDB" id="A0A8T4IEZ6"/>
<evidence type="ECO:0000259" key="11">
    <source>
        <dbReference type="PROSITE" id="PS50059"/>
    </source>
</evidence>
<dbReference type="EC" id="5.2.1.8" evidence="10"/>
<comment type="caution">
    <text evidence="12">The sequence shown here is derived from an EMBL/GenBank/DDBJ whole genome shotgun (WGS) entry which is preliminary data.</text>
</comment>
<dbReference type="EMBL" id="JAGRQC010000002">
    <property type="protein sequence ID" value="MBR0552632.1"/>
    <property type="molecule type" value="Genomic_DNA"/>
</dbReference>